<dbReference type="RefSeq" id="WP_102162971.1">
    <property type="nucleotide sequence ID" value="NZ_PNFZ01000009.1"/>
</dbReference>
<keyword evidence="3" id="KW-1185">Reference proteome</keyword>
<feature type="transmembrane region" description="Helical" evidence="1">
    <location>
        <begin position="71"/>
        <end position="96"/>
    </location>
</feature>
<comment type="caution">
    <text evidence="2">The sequence shown here is derived from an EMBL/GenBank/DDBJ whole genome shotgun (WGS) entry which is preliminary data.</text>
</comment>
<accession>A0A2N6PEP5</accession>
<proteinExistence type="predicted"/>
<keyword evidence="1" id="KW-1133">Transmembrane helix</keyword>
<organism evidence="2 3">
    <name type="scientific">Brevibacterium luteolum</name>
    <dbReference type="NCBI Taxonomy" id="199591"/>
    <lineage>
        <taxon>Bacteria</taxon>
        <taxon>Bacillati</taxon>
        <taxon>Actinomycetota</taxon>
        <taxon>Actinomycetes</taxon>
        <taxon>Micrococcales</taxon>
        <taxon>Brevibacteriaceae</taxon>
        <taxon>Brevibacterium</taxon>
    </lineage>
</organism>
<sequence>MPTFAQVAGGGGILLASFFGSGKRYMRIARAEAEKVNAEIQYDLTSLDQTARLEERPPRMSLQPRKPINSLLLIGGSYLGSAIVAFFLAFIVIFGINSSLISATGASSSDGPLVDHLGAGLLAFFFAIPFGLFGILIPGVPVLFFFAFRENTKRATERVAQLYYRRYWHTREEQRHLLATRPRMDGEVDRVAFARMVLDDCLIENLLGDHLYGPLPGQSKWG</sequence>
<reference evidence="2 3" key="1">
    <citation type="submission" date="2017-09" db="EMBL/GenBank/DDBJ databases">
        <title>Bacterial strain isolated from the female urinary microbiota.</title>
        <authorList>
            <person name="Thomas-White K."/>
            <person name="Kumar N."/>
            <person name="Forster S."/>
            <person name="Putonti C."/>
            <person name="Lawley T."/>
            <person name="Wolfe A.J."/>
        </authorList>
    </citation>
    <scope>NUCLEOTIDE SEQUENCE [LARGE SCALE GENOMIC DNA]</scope>
    <source>
        <strain evidence="2 3">UMB0680</strain>
    </source>
</reference>
<dbReference type="AlphaFoldDB" id="A0A2N6PEP5"/>
<dbReference type="OrthoDB" id="9991570at2"/>
<dbReference type="Proteomes" id="UP000235703">
    <property type="component" value="Unassembled WGS sequence"/>
</dbReference>
<feature type="transmembrane region" description="Helical" evidence="1">
    <location>
        <begin position="116"/>
        <end position="148"/>
    </location>
</feature>
<protein>
    <submittedName>
        <fullName evidence="2">Uncharacterized protein</fullName>
    </submittedName>
</protein>
<keyword evidence="1" id="KW-0472">Membrane</keyword>
<keyword evidence="1" id="KW-0812">Transmembrane</keyword>
<gene>
    <name evidence="2" type="ORF">CJ198_12665</name>
</gene>
<evidence type="ECO:0000313" key="2">
    <source>
        <dbReference type="EMBL" id="PMB97156.1"/>
    </source>
</evidence>
<dbReference type="EMBL" id="PNFZ01000009">
    <property type="protein sequence ID" value="PMB97156.1"/>
    <property type="molecule type" value="Genomic_DNA"/>
</dbReference>
<evidence type="ECO:0000313" key="3">
    <source>
        <dbReference type="Proteomes" id="UP000235703"/>
    </source>
</evidence>
<evidence type="ECO:0000256" key="1">
    <source>
        <dbReference type="SAM" id="Phobius"/>
    </source>
</evidence>
<name>A0A2N6PEP5_9MICO</name>